<organism evidence="1 2">
    <name type="scientific">Colletotrichum orbiculare (strain 104-T / ATCC 96160 / CBS 514.97 / LARS 414 / MAFF 240422)</name>
    <name type="common">Cucumber anthracnose fungus</name>
    <name type="synonym">Colletotrichum lagenarium</name>
    <dbReference type="NCBI Taxonomy" id="1213857"/>
    <lineage>
        <taxon>Eukaryota</taxon>
        <taxon>Fungi</taxon>
        <taxon>Dikarya</taxon>
        <taxon>Ascomycota</taxon>
        <taxon>Pezizomycotina</taxon>
        <taxon>Sordariomycetes</taxon>
        <taxon>Hypocreomycetidae</taxon>
        <taxon>Glomerellales</taxon>
        <taxon>Glomerellaceae</taxon>
        <taxon>Colletotrichum</taxon>
        <taxon>Colletotrichum orbiculare species complex</taxon>
    </lineage>
</organism>
<sequence length="75" mass="7956">MQDAGCRLVHLRDSLAQLVDCPSASANQIQPDVPPSPAWPASGPDRPVVHKYAAATVPPRLLAAPRTLFFLAAVD</sequence>
<dbReference type="AlphaFoldDB" id="A0A484FYF2"/>
<protein>
    <submittedName>
        <fullName evidence="1">Uncharacterized protein</fullName>
    </submittedName>
</protein>
<evidence type="ECO:0000313" key="2">
    <source>
        <dbReference type="Proteomes" id="UP000014480"/>
    </source>
</evidence>
<dbReference type="Proteomes" id="UP000014480">
    <property type="component" value="Unassembled WGS sequence"/>
</dbReference>
<dbReference type="EMBL" id="AMCV02000009">
    <property type="protein sequence ID" value="TDZ22912.1"/>
    <property type="molecule type" value="Genomic_DNA"/>
</dbReference>
<comment type="caution">
    <text evidence="1">The sequence shown here is derived from an EMBL/GenBank/DDBJ whole genome shotgun (WGS) entry which is preliminary data.</text>
</comment>
<proteinExistence type="predicted"/>
<name>A0A484FYF2_COLOR</name>
<keyword evidence="2" id="KW-1185">Reference proteome</keyword>
<evidence type="ECO:0000313" key="1">
    <source>
        <dbReference type="EMBL" id="TDZ22912.1"/>
    </source>
</evidence>
<reference evidence="2" key="1">
    <citation type="journal article" date="2013" name="New Phytol.">
        <title>Comparative genomic and transcriptomic analyses reveal the hemibiotrophic stage shift of Colletotrichum fungi.</title>
        <authorList>
            <person name="Gan P."/>
            <person name="Ikeda K."/>
            <person name="Irieda H."/>
            <person name="Narusaka M."/>
            <person name="O'Connell R.J."/>
            <person name="Narusaka Y."/>
            <person name="Takano Y."/>
            <person name="Kubo Y."/>
            <person name="Shirasu K."/>
        </authorList>
    </citation>
    <scope>NUCLEOTIDE SEQUENCE [LARGE SCALE GENOMIC DNA]</scope>
    <source>
        <strain evidence="2">104-T / ATCC 96160 / CBS 514.97 / LARS 414 / MAFF 240422</strain>
    </source>
</reference>
<accession>A0A484FYF2</accession>
<gene>
    <name evidence="1" type="ORF">Cob_v004208</name>
</gene>
<reference evidence="2" key="2">
    <citation type="journal article" date="2019" name="Mol. Plant Microbe Interact.">
        <title>Genome sequence resources for four phytopathogenic fungi from the Colletotrichum orbiculare species complex.</title>
        <authorList>
            <person name="Gan P."/>
            <person name="Tsushima A."/>
            <person name="Narusaka M."/>
            <person name="Narusaka Y."/>
            <person name="Takano Y."/>
            <person name="Kubo Y."/>
            <person name="Shirasu K."/>
        </authorList>
    </citation>
    <scope>GENOME REANNOTATION</scope>
    <source>
        <strain evidence="2">104-T / ATCC 96160 / CBS 514.97 / LARS 414 / MAFF 240422</strain>
    </source>
</reference>